<dbReference type="FunFam" id="3.90.740.10:FF:000006">
    <property type="entry name" value="Isoleucine--tRNA ligase"/>
    <property type="match status" value="1"/>
</dbReference>
<dbReference type="AlphaFoldDB" id="A0A841YY88"/>
<dbReference type="InterPro" id="IPR002301">
    <property type="entry name" value="Ile-tRNA-ligase"/>
</dbReference>
<dbReference type="RefSeq" id="WP_185388824.1">
    <property type="nucleotide sequence ID" value="NZ_JAARQN010000004.1"/>
</dbReference>
<comment type="domain">
    <text evidence="12">IleRS has two distinct active sites: one for aminoacylation and one for editing. The misactivated valine is translocated from the active site to the editing site, which sterically excludes the correctly activated isoleucine. The single editing site contains two valyl binding pockets, one specific for each substrate (Val-AMP or Val-tRNA(Ile)).</text>
</comment>
<comment type="subcellular location">
    <subcellularLocation>
        <location evidence="1 12">Cytoplasm</location>
    </subcellularLocation>
</comment>
<name>A0A841YY88_9LIST</name>
<dbReference type="InterPro" id="IPR010663">
    <property type="entry name" value="Znf_FPG/IleRS"/>
</dbReference>
<dbReference type="InterPro" id="IPR001412">
    <property type="entry name" value="aa-tRNA-synth_I_CS"/>
</dbReference>
<evidence type="ECO:0000256" key="3">
    <source>
        <dbReference type="ARBA" id="ARBA00011245"/>
    </source>
</evidence>
<evidence type="ECO:0000259" key="15">
    <source>
        <dbReference type="Pfam" id="PF08264"/>
    </source>
</evidence>
<feature type="binding site" evidence="12">
    <location>
        <position position="552"/>
    </location>
    <ligand>
        <name>L-isoleucyl-5'-AMP</name>
        <dbReference type="ChEBI" id="CHEBI:178002"/>
    </ligand>
</feature>
<evidence type="ECO:0000256" key="8">
    <source>
        <dbReference type="ARBA" id="ARBA00022917"/>
    </source>
</evidence>
<dbReference type="InterPro" id="IPR050081">
    <property type="entry name" value="Ile-tRNA_ligase"/>
</dbReference>
<dbReference type="InterPro" id="IPR014729">
    <property type="entry name" value="Rossmann-like_a/b/a_fold"/>
</dbReference>
<dbReference type="Gene3D" id="1.10.10.830">
    <property type="entry name" value="Ile-tRNA synthetase CP2 domain-like"/>
    <property type="match status" value="1"/>
</dbReference>
<feature type="short sequence motif" description="'KMSKS' region" evidence="12">
    <location>
        <begin position="593"/>
        <end position="597"/>
    </location>
</feature>
<feature type="domain" description="Zinc finger FPG/IleRS-type" evidence="14">
    <location>
        <begin position="885"/>
        <end position="913"/>
    </location>
</feature>
<accession>A0A841YY88</accession>
<comment type="caution">
    <text evidence="16">The sequence shown here is derived from an EMBL/GenBank/DDBJ whole genome shotgun (WGS) entry which is preliminary data.</text>
</comment>
<keyword evidence="7 12" id="KW-0067">ATP-binding</keyword>
<dbReference type="InterPro" id="IPR002300">
    <property type="entry name" value="aa-tRNA-synth_Ia"/>
</dbReference>
<feature type="short sequence motif" description="'HIGH' region" evidence="12">
    <location>
        <begin position="57"/>
        <end position="67"/>
    </location>
</feature>
<evidence type="ECO:0000259" key="14">
    <source>
        <dbReference type="Pfam" id="PF06827"/>
    </source>
</evidence>
<dbReference type="GO" id="GO:0005829">
    <property type="term" value="C:cytosol"/>
    <property type="evidence" value="ECO:0007669"/>
    <property type="project" value="TreeGrafter"/>
</dbReference>
<comment type="similarity">
    <text evidence="2 12">Belongs to the class-I aminoacyl-tRNA synthetase family. IleS type 1 subfamily.</text>
</comment>
<dbReference type="GO" id="GO:0002161">
    <property type="term" value="F:aminoacyl-tRNA deacylase activity"/>
    <property type="evidence" value="ECO:0007669"/>
    <property type="project" value="InterPro"/>
</dbReference>
<gene>
    <name evidence="12 16" type="primary">ileS</name>
    <name evidence="16" type="ORF">HB850_07140</name>
</gene>
<feature type="binding site" evidence="12">
    <location>
        <position position="891"/>
    </location>
    <ligand>
        <name>Zn(2+)</name>
        <dbReference type="ChEBI" id="CHEBI:29105"/>
    </ligand>
</feature>
<keyword evidence="6 12" id="KW-0547">Nucleotide-binding</keyword>
<dbReference type="FunFam" id="1.10.10.830:FF:000001">
    <property type="entry name" value="Isoleucine--tRNA ligase"/>
    <property type="match status" value="1"/>
</dbReference>
<evidence type="ECO:0000256" key="2">
    <source>
        <dbReference type="ARBA" id="ARBA00006887"/>
    </source>
</evidence>
<dbReference type="GO" id="GO:0008270">
    <property type="term" value="F:zinc ion binding"/>
    <property type="evidence" value="ECO:0007669"/>
    <property type="project" value="UniProtKB-UniRule"/>
</dbReference>
<feature type="binding site" evidence="12">
    <location>
        <position position="596"/>
    </location>
    <ligand>
        <name>ATP</name>
        <dbReference type="ChEBI" id="CHEBI:30616"/>
    </ligand>
</feature>
<dbReference type="GO" id="GO:0005524">
    <property type="term" value="F:ATP binding"/>
    <property type="evidence" value="ECO:0007669"/>
    <property type="project" value="UniProtKB-UniRule"/>
</dbReference>
<dbReference type="FunFam" id="1.10.730.20:FF:000001">
    <property type="entry name" value="Isoleucine--tRNA ligase"/>
    <property type="match status" value="1"/>
</dbReference>
<evidence type="ECO:0000256" key="6">
    <source>
        <dbReference type="ARBA" id="ARBA00022741"/>
    </source>
</evidence>
<proteinExistence type="inferred from homology"/>
<dbReference type="GO" id="GO:0006428">
    <property type="term" value="P:isoleucyl-tRNA aminoacylation"/>
    <property type="evidence" value="ECO:0007669"/>
    <property type="project" value="UniProtKB-UniRule"/>
</dbReference>
<dbReference type="GO" id="GO:0004822">
    <property type="term" value="F:isoleucine-tRNA ligase activity"/>
    <property type="evidence" value="ECO:0007669"/>
    <property type="project" value="UniProtKB-UniRule"/>
</dbReference>
<keyword evidence="12" id="KW-0479">Metal-binding</keyword>
<protein>
    <recommendedName>
        <fullName evidence="12">Isoleucine--tRNA ligase</fullName>
        <ecNumber evidence="12">6.1.1.5</ecNumber>
    </recommendedName>
    <alternativeName>
        <fullName evidence="12">Isoleucyl-tRNA synthetase</fullName>
        <shortName evidence="12">IleRS</shortName>
    </alternativeName>
</protein>
<evidence type="ECO:0000256" key="4">
    <source>
        <dbReference type="ARBA" id="ARBA00022490"/>
    </source>
</evidence>
<feature type="binding site" evidence="12">
    <location>
        <position position="908"/>
    </location>
    <ligand>
        <name>Zn(2+)</name>
        <dbReference type="ChEBI" id="CHEBI:29105"/>
    </ligand>
</feature>
<dbReference type="PRINTS" id="PR00984">
    <property type="entry name" value="TRNASYNTHILE"/>
</dbReference>
<comment type="subunit">
    <text evidence="3 12">Monomer.</text>
</comment>
<dbReference type="Gene3D" id="1.10.730.20">
    <property type="match status" value="1"/>
</dbReference>
<sequence>MEYKDTLLMPKTEFPMRGNLPNKEPEWQAKWEEMDLYDQIQQKNADKPTFILHDGPPYANGELHMGHAMNKVIKDMIVRQKSMSGFRSPYVPGWDTHGLPIEQALANKGVKRKEMSVAEFRKLCAEYAYKQVDIQRAGFKRLGVTGEWANPYITLQPEYEAEQIKVFGEMAKKGYIYKGKKPVYWSPSSESALAEAEIEYQDKKSASIFVAFKVTDGKGALEEGTNIVIWTTTPWTIPANMGITVNPDLEYVVVAVNGEKFVVAEALFPSLRETLGWEAAEVVKTVRGAELDRVVTRHPFYDRDSLVMNGGHATAEAGTGAVHTAPGHGEDDFIIGQKYGLETLAPLDDRGVFTDEAPGFEGVFYDTANKMVTEKLEEVGALLKMEFITHSYPHDWRTKKPVIFRATPQWFASINAFRQELLDAVQGVTWTPAWGETRLFNMVRDRGDWVISRQRAWGVPLPIFYAENGDSIITDETINHVSELFREHGSDIWFEREAKDLLPAGFTHEGSPNGEFTKENDIMDVWFDSGSSHQAVLEARPYLNRPADLYMEGSDQYRGWFNSSLTTSVAISGEAPYSNVLSHGFALDGDGRKMSKSLGNTMLPGKVINQLGADIVRLWVASVDYQADVRISDNILKQVSEVYRKIRNTMRFLLGNISDFAPATDAIAYEDLREVDQYLLIKLDELVKNVRASYDKYEFSTIYHQINNFCTVELSQFYMDFAKDVVYIEAADSKDRRAMQTVFHEAVVVLTKLLAPILPHTADEVWSHLADQDAASIHLTEMPEVKHYPATEAITEKWDQFMQIRDVVQKALEEARNEKIIGKSMLAKVTLFVDGEAKQLFDSLEGDFAQLLIVSDFELVEGLEGAPANAVKDHHVAVAITVAEGETCERCRVVKKDVGENHDHPTLCKRCADIVVENYQN</sequence>
<dbReference type="InterPro" id="IPR009008">
    <property type="entry name" value="Val/Leu/Ile-tRNA-synth_edit"/>
</dbReference>
<evidence type="ECO:0000256" key="1">
    <source>
        <dbReference type="ARBA" id="ARBA00004496"/>
    </source>
</evidence>
<keyword evidence="4 12" id="KW-0963">Cytoplasm</keyword>
<dbReference type="PANTHER" id="PTHR42765">
    <property type="entry name" value="SOLEUCYL-TRNA SYNTHETASE"/>
    <property type="match status" value="1"/>
</dbReference>
<dbReference type="Pfam" id="PF08264">
    <property type="entry name" value="Anticodon_1"/>
    <property type="match status" value="1"/>
</dbReference>
<dbReference type="InterPro" id="IPR033708">
    <property type="entry name" value="Anticodon_Ile_BEm"/>
</dbReference>
<evidence type="ECO:0000256" key="12">
    <source>
        <dbReference type="HAMAP-Rule" id="MF_02002"/>
    </source>
</evidence>
<comment type="cofactor">
    <cofactor evidence="12">
        <name>Zn(2+)</name>
        <dbReference type="ChEBI" id="CHEBI:29105"/>
    </cofactor>
    <text evidence="12">Binds 1 zinc ion per subunit.</text>
</comment>
<evidence type="ECO:0000256" key="9">
    <source>
        <dbReference type="ARBA" id="ARBA00023146"/>
    </source>
</evidence>
<evidence type="ECO:0000256" key="7">
    <source>
        <dbReference type="ARBA" id="ARBA00022840"/>
    </source>
</evidence>
<dbReference type="InterPro" id="IPR023585">
    <property type="entry name" value="Ile-tRNA-ligase_type1"/>
</dbReference>
<comment type="function">
    <text evidence="10 12">Catalyzes the attachment of isoleucine to tRNA(Ile). As IleRS can inadvertently accommodate and process structurally similar amino acids such as valine, to avoid such errors it has two additional distinct tRNA(Ile)-dependent editing activities. One activity is designated as 'pretransfer' editing and involves the hydrolysis of activated Val-AMP. The other activity is designated 'posttransfer' editing and involves deacylation of mischarged Val-tRNA(Ile).</text>
</comment>
<feature type="binding site" evidence="12">
    <location>
        <position position="888"/>
    </location>
    <ligand>
        <name>Zn(2+)</name>
        <dbReference type="ChEBI" id="CHEBI:29105"/>
    </ligand>
</feature>
<reference evidence="16 17" key="1">
    <citation type="submission" date="2020-03" db="EMBL/GenBank/DDBJ databases">
        <title>Soil Listeria distribution.</title>
        <authorList>
            <person name="Liao J."/>
            <person name="Wiedmann M."/>
        </authorList>
    </citation>
    <scope>NUCLEOTIDE SEQUENCE [LARGE SCALE GENOMIC DNA]</scope>
    <source>
        <strain evidence="16 17">FSL L7-1614</strain>
    </source>
</reference>
<evidence type="ECO:0000259" key="13">
    <source>
        <dbReference type="Pfam" id="PF00133"/>
    </source>
</evidence>
<dbReference type="PANTHER" id="PTHR42765:SF1">
    <property type="entry name" value="ISOLEUCINE--TRNA LIGASE, MITOCHONDRIAL"/>
    <property type="match status" value="1"/>
</dbReference>
<dbReference type="PROSITE" id="PS00178">
    <property type="entry name" value="AA_TRNA_LIGASE_I"/>
    <property type="match status" value="1"/>
</dbReference>
<dbReference type="HAMAP" id="MF_02002">
    <property type="entry name" value="Ile_tRNA_synth_type1"/>
    <property type="match status" value="1"/>
</dbReference>
<evidence type="ECO:0000256" key="11">
    <source>
        <dbReference type="ARBA" id="ARBA00048359"/>
    </source>
</evidence>
<dbReference type="Proteomes" id="UP000569903">
    <property type="component" value="Unassembled WGS sequence"/>
</dbReference>
<dbReference type="Pfam" id="PF06827">
    <property type="entry name" value="zf-FPG_IleRS"/>
    <property type="match status" value="1"/>
</dbReference>
<dbReference type="InterPro" id="IPR013155">
    <property type="entry name" value="M/V/L/I-tRNA-synth_anticd-bd"/>
</dbReference>
<comment type="catalytic activity">
    <reaction evidence="11 12">
        <text>tRNA(Ile) + L-isoleucine + ATP = L-isoleucyl-tRNA(Ile) + AMP + diphosphate</text>
        <dbReference type="Rhea" id="RHEA:11060"/>
        <dbReference type="Rhea" id="RHEA-COMP:9666"/>
        <dbReference type="Rhea" id="RHEA-COMP:9695"/>
        <dbReference type="ChEBI" id="CHEBI:30616"/>
        <dbReference type="ChEBI" id="CHEBI:33019"/>
        <dbReference type="ChEBI" id="CHEBI:58045"/>
        <dbReference type="ChEBI" id="CHEBI:78442"/>
        <dbReference type="ChEBI" id="CHEBI:78528"/>
        <dbReference type="ChEBI" id="CHEBI:456215"/>
        <dbReference type="EC" id="6.1.1.5"/>
    </reaction>
</comment>
<dbReference type="SUPFAM" id="SSF47323">
    <property type="entry name" value="Anticodon-binding domain of a subclass of class I aminoacyl-tRNA synthetases"/>
    <property type="match status" value="1"/>
</dbReference>
<dbReference type="GO" id="GO:0000049">
    <property type="term" value="F:tRNA binding"/>
    <property type="evidence" value="ECO:0007669"/>
    <property type="project" value="InterPro"/>
</dbReference>
<dbReference type="NCBIfam" id="TIGR00392">
    <property type="entry name" value="ileS"/>
    <property type="match status" value="1"/>
</dbReference>
<dbReference type="Gene3D" id="3.40.50.620">
    <property type="entry name" value="HUPs"/>
    <property type="match status" value="2"/>
</dbReference>
<dbReference type="FunFam" id="3.40.50.620:FF:000152">
    <property type="entry name" value="Isoleucine--tRNA ligase"/>
    <property type="match status" value="1"/>
</dbReference>
<evidence type="ECO:0000256" key="10">
    <source>
        <dbReference type="ARBA" id="ARBA00025217"/>
    </source>
</evidence>
<feature type="domain" description="Aminoacyl-tRNA synthetase class Ia" evidence="13">
    <location>
        <begin position="27"/>
        <end position="632"/>
    </location>
</feature>
<dbReference type="Gene3D" id="3.90.740.10">
    <property type="entry name" value="Valyl/Leucyl/Isoleucyl-tRNA synthetase, editing domain"/>
    <property type="match status" value="1"/>
</dbReference>
<feature type="binding site" evidence="12">
    <location>
        <position position="911"/>
    </location>
    <ligand>
        <name>Zn(2+)</name>
        <dbReference type="ChEBI" id="CHEBI:29105"/>
    </ligand>
</feature>
<evidence type="ECO:0000313" key="17">
    <source>
        <dbReference type="Proteomes" id="UP000569903"/>
    </source>
</evidence>
<evidence type="ECO:0000313" key="16">
    <source>
        <dbReference type="EMBL" id="MBC1457527.1"/>
    </source>
</evidence>
<dbReference type="InterPro" id="IPR009080">
    <property type="entry name" value="tRNAsynth_Ia_anticodon-bd"/>
</dbReference>
<keyword evidence="8 12" id="KW-0648">Protein biosynthesis</keyword>
<dbReference type="CDD" id="cd00818">
    <property type="entry name" value="IleRS_core"/>
    <property type="match status" value="1"/>
</dbReference>
<keyword evidence="5 12" id="KW-0436">Ligase</keyword>
<dbReference type="CDD" id="cd07960">
    <property type="entry name" value="Anticodon_Ia_Ile_BEm"/>
    <property type="match status" value="1"/>
</dbReference>
<keyword evidence="12" id="KW-0862">Zinc</keyword>
<organism evidence="16 17">
    <name type="scientific">Listeria newyorkensis</name>
    <dbReference type="NCBI Taxonomy" id="1497681"/>
    <lineage>
        <taxon>Bacteria</taxon>
        <taxon>Bacillati</taxon>
        <taxon>Bacillota</taxon>
        <taxon>Bacilli</taxon>
        <taxon>Bacillales</taxon>
        <taxon>Listeriaceae</taxon>
        <taxon>Listeria</taxon>
    </lineage>
</organism>
<dbReference type="SUPFAM" id="SSF52374">
    <property type="entry name" value="Nucleotidylyl transferase"/>
    <property type="match status" value="1"/>
</dbReference>
<feature type="domain" description="Methionyl/Valyl/Leucyl/Isoleucyl-tRNA synthetase anticodon-binding" evidence="15">
    <location>
        <begin position="676"/>
        <end position="829"/>
    </location>
</feature>
<dbReference type="EMBL" id="JAARQN010000004">
    <property type="protein sequence ID" value="MBC1457527.1"/>
    <property type="molecule type" value="Genomic_DNA"/>
</dbReference>
<dbReference type="Pfam" id="PF00133">
    <property type="entry name" value="tRNA-synt_1"/>
    <property type="match status" value="1"/>
</dbReference>
<keyword evidence="9 12" id="KW-0030">Aminoacyl-tRNA synthetase</keyword>
<dbReference type="EC" id="6.1.1.5" evidence="12"/>
<dbReference type="SUPFAM" id="SSF50677">
    <property type="entry name" value="ValRS/IleRS/LeuRS editing domain"/>
    <property type="match status" value="1"/>
</dbReference>
<evidence type="ECO:0000256" key="5">
    <source>
        <dbReference type="ARBA" id="ARBA00022598"/>
    </source>
</evidence>